<dbReference type="Gene3D" id="3.30.70.330">
    <property type="match status" value="1"/>
</dbReference>
<feature type="region of interest" description="Disordered" evidence="2">
    <location>
        <begin position="856"/>
        <end position="889"/>
    </location>
</feature>
<dbReference type="Proteomes" id="UP000239649">
    <property type="component" value="Unassembled WGS sequence"/>
</dbReference>
<keyword evidence="5" id="KW-1185">Reference proteome</keyword>
<dbReference type="InterPro" id="IPR000504">
    <property type="entry name" value="RRM_dom"/>
</dbReference>
<dbReference type="SUPFAM" id="SSF53474">
    <property type="entry name" value="alpha/beta-Hydrolases"/>
    <property type="match status" value="1"/>
</dbReference>
<evidence type="ECO:0000259" key="3">
    <source>
        <dbReference type="PROSITE" id="PS50102"/>
    </source>
</evidence>
<feature type="compositionally biased region" description="Low complexity" evidence="2">
    <location>
        <begin position="1337"/>
        <end position="1352"/>
    </location>
</feature>
<feature type="compositionally biased region" description="Polar residues" evidence="2">
    <location>
        <begin position="933"/>
        <end position="944"/>
    </location>
</feature>
<dbReference type="Pfam" id="PF04059">
    <property type="entry name" value="RRM_2"/>
    <property type="match status" value="1"/>
</dbReference>
<dbReference type="InterPro" id="IPR002921">
    <property type="entry name" value="Fungal_lipase-type"/>
</dbReference>
<dbReference type="Gene3D" id="3.40.50.1820">
    <property type="entry name" value="alpha/beta hydrolase"/>
    <property type="match status" value="1"/>
</dbReference>
<dbReference type="GO" id="GO:0003723">
    <property type="term" value="F:RNA binding"/>
    <property type="evidence" value="ECO:0007669"/>
    <property type="project" value="UniProtKB-UniRule"/>
</dbReference>
<keyword evidence="1" id="KW-0694">RNA-binding</keyword>
<feature type="region of interest" description="Disordered" evidence="2">
    <location>
        <begin position="777"/>
        <end position="818"/>
    </location>
</feature>
<evidence type="ECO:0000313" key="5">
    <source>
        <dbReference type="Proteomes" id="UP000239649"/>
    </source>
</evidence>
<feature type="region of interest" description="Disordered" evidence="2">
    <location>
        <begin position="650"/>
        <end position="682"/>
    </location>
</feature>
<dbReference type="InterPro" id="IPR007201">
    <property type="entry name" value="Mei2-like_Rrm_C"/>
</dbReference>
<dbReference type="Pfam" id="PF01764">
    <property type="entry name" value="Lipase_3"/>
    <property type="match status" value="1"/>
</dbReference>
<reference evidence="4 5" key="1">
    <citation type="journal article" date="2018" name="Plant J.">
        <title>Genome sequences of Chlorella sorokiniana UTEX 1602 and Micractinium conductrix SAG 241.80: implications to maltose excretion by a green alga.</title>
        <authorList>
            <person name="Arriola M.B."/>
            <person name="Velmurugan N."/>
            <person name="Zhang Y."/>
            <person name="Plunkett M.H."/>
            <person name="Hondzo H."/>
            <person name="Barney B.M."/>
        </authorList>
    </citation>
    <scope>NUCLEOTIDE SEQUENCE [LARGE SCALE GENOMIC DNA]</scope>
    <source>
        <strain evidence="4 5">SAG 241.80</strain>
    </source>
</reference>
<comment type="caution">
    <text evidence="4">The sequence shown here is derived from an EMBL/GenBank/DDBJ whole genome shotgun (WGS) entry which is preliminary data.</text>
</comment>
<dbReference type="GO" id="GO:0006629">
    <property type="term" value="P:lipid metabolic process"/>
    <property type="evidence" value="ECO:0007669"/>
    <property type="project" value="InterPro"/>
</dbReference>
<dbReference type="SUPFAM" id="SSF54928">
    <property type="entry name" value="RNA-binding domain, RBD"/>
    <property type="match status" value="1"/>
</dbReference>
<protein>
    <submittedName>
        <fullName evidence="4">Sn1-specific diacylglycerol lipase beta</fullName>
    </submittedName>
</protein>
<feature type="region of interest" description="Disordered" evidence="2">
    <location>
        <begin position="913"/>
        <end position="953"/>
    </location>
</feature>
<proteinExistence type="predicted"/>
<evidence type="ECO:0000256" key="1">
    <source>
        <dbReference type="PROSITE-ProRule" id="PRU00176"/>
    </source>
</evidence>
<dbReference type="EMBL" id="LHPF02000001">
    <property type="protein sequence ID" value="PSC76092.1"/>
    <property type="molecule type" value="Genomic_DNA"/>
</dbReference>
<feature type="compositionally biased region" description="Low complexity" evidence="2">
    <location>
        <begin position="777"/>
        <end position="813"/>
    </location>
</feature>
<evidence type="ECO:0000256" key="2">
    <source>
        <dbReference type="SAM" id="MobiDB-lite"/>
    </source>
</evidence>
<feature type="region of interest" description="Disordered" evidence="2">
    <location>
        <begin position="1332"/>
        <end position="1352"/>
    </location>
</feature>
<dbReference type="InterPro" id="IPR012677">
    <property type="entry name" value="Nucleotide-bd_a/b_plait_sf"/>
</dbReference>
<evidence type="ECO:0000313" key="4">
    <source>
        <dbReference type="EMBL" id="PSC76092.1"/>
    </source>
</evidence>
<gene>
    <name evidence="4" type="primary">g303</name>
    <name evidence="4" type="ORF">C2E20_0303</name>
</gene>
<feature type="region of interest" description="Disordered" evidence="2">
    <location>
        <begin position="585"/>
        <end position="612"/>
    </location>
</feature>
<feature type="compositionally biased region" description="Low complexity" evidence="2">
    <location>
        <begin position="1124"/>
        <end position="1139"/>
    </location>
</feature>
<sequence length="1352" mass="141856">MTAAQQQQLPQQVQEVFENQRLFGVLGWKAPLSVLDCPAWTHASGSGAAVALAEPPSAESAAWEPVITPATDKEGFQYATVFKHLEYKRAGGRSSARFGDTVRRRLWRRCASPAGAAAPAVALPREATAGGSAAAAAAGAAAASTAAQEGAAVGDVAAAAGVAMAAAEASRQAREEEAKRQAVKAFISMVLDLLSRRSLFTLVPWDPAALYFLWQKHQKVYQELQAQAFERKLFTADQQAPPSQLREGRTLLQDLICAAMHARAAYGFPAAAGMMGSVGDYIRLQTIQPLTFDAVGGVSVEANNESVAALAGIPPEDILMAEWRNSPYRPCHYVALDRANQCIVISVRGSLQVGDLLSDLAAAPMEVSIGGSEGWVHQGIFSAATFIHCNTAEALEEAARRCPGWPVLLTGHSLGGGVAALLTLLLQEAGLPQGLGPLRCITLGTAAVMSAPLAEACNELVTSVVLGSDVVPHLSYASVEAVLLEASQASPVRRTMEEWGSKLAGALNKGVAKQGELSDAAAAAIAASPAKIAGSWTAVKQASQNLRHSASSSRGLSRIASLVAEVGARGSAAVAAQAAQQAARQIPMLQQQEPAAEEAAPPLQQQQQQSPRPIPVIDLSQQQAAADELASRATEQAAVAAAQAQRAADEQAAATQQQQAEQQQQQRAEQQAAQELAAHQRQLQAQQHTDVVVPLGEFDGTLAETAMAQEAAADRPAGSIEAEGGTSSLGDPEHLYPPGRIIWIFPADEDDAAIGETEAEAALELMEVAWEGVVPEAGGAGAAGEPQQPSQQAQQQQQRQPAGGRQQQEAPAGSSRGQHELTNADAAVHGGACRVMAAVAARADLEQRLTRLNPGATSFVSSRSESESGDSPLRCSSPESGAALEGASPTAMLQAEHAERGDEVVAASVQLGGGGGGEAPDVIPAPSPVPRISTRQRNGSSGSLHGSRAASPPHPVLAHPGMMPAYGWGVPPGAYPVYHRHPTHSYHPHHHHPVPHHDGAMERSASPPAVFPNGGSPPLPTGFISVPLQHALGDPGSPTSRHMYGGSPPPYGASPPLYGASPPYGCSPPGMPGSPPPGMVYLAPPPMLHHAHSGEYMQHGGGFSMPPPAHQQDYVHRMAGMSLAQQQAQQHPQQAQQQVAPPPAPRSDSGSERNVGRAEGRASARIARSHRAGGAYDPSDFQFSLEEAEAGGPDARCTLMIRNIPNKYTQAMMLSVLQKSGFSGTFDFFYLPIDFRNKCNLGYCFVNFTTSAAAARLYRQYHAKRWEEYNSRKVCEVTYGRVQGRDLLVEHFKASKFPSEDPELMPLVYTLAESGAVADPLPIHRFLERAEGGAGAGAEPADAPTGGAQAEE</sequence>
<dbReference type="InterPro" id="IPR029058">
    <property type="entry name" value="AB_hydrolase_fold"/>
</dbReference>
<feature type="region of interest" description="Disordered" evidence="2">
    <location>
        <begin position="1122"/>
        <end position="1173"/>
    </location>
</feature>
<dbReference type="OrthoDB" id="438440at2759"/>
<dbReference type="PROSITE" id="PS50102">
    <property type="entry name" value="RRM"/>
    <property type="match status" value="1"/>
</dbReference>
<accession>A0A2P6VPS8</accession>
<name>A0A2P6VPS8_9CHLO</name>
<dbReference type="InterPro" id="IPR035979">
    <property type="entry name" value="RBD_domain_sf"/>
</dbReference>
<organism evidence="4 5">
    <name type="scientific">Micractinium conductrix</name>
    <dbReference type="NCBI Taxonomy" id="554055"/>
    <lineage>
        <taxon>Eukaryota</taxon>
        <taxon>Viridiplantae</taxon>
        <taxon>Chlorophyta</taxon>
        <taxon>core chlorophytes</taxon>
        <taxon>Trebouxiophyceae</taxon>
        <taxon>Chlorellales</taxon>
        <taxon>Chlorellaceae</taxon>
        <taxon>Chlorella clade</taxon>
        <taxon>Micractinium</taxon>
    </lineage>
</organism>
<feature type="compositionally biased region" description="Low complexity" evidence="2">
    <location>
        <begin position="585"/>
        <end position="609"/>
    </location>
</feature>
<dbReference type="PANTHER" id="PTHR46023:SF6">
    <property type="entry name" value="LIPASE CLASS 3 FAMILY PROTEIN"/>
    <property type="match status" value="1"/>
</dbReference>
<dbReference type="CDD" id="cd00519">
    <property type="entry name" value="Lipase_3"/>
    <property type="match status" value="1"/>
</dbReference>
<feature type="domain" description="RRM" evidence="3">
    <location>
        <begin position="1197"/>
        <end position="1294"/>
    </location>
</feature>
<feature type="compositionally biased region" description="Basic and acidic residues" evidence="2">
    <location>
        <begin position="1149"/>
        <end position="1162"/>
    </location>
</feature>
<dbReference type="PANTHER" id="PTHR46023">
    <property type="entry name" value="LIPASE CLASS 3 PROTEIN-LIKE"/>
    <property type="match status" value="1"/>
</dbReference>
<feature type="region of interest" description="Disordered" evidence="2">
    <location>
        <begin position="709"/>
        <end position="733"/>
    </location>
</feature>